<dbReference type="EMBL" id="FTOM01000002">
    <property type="protein sequence ID" value="SIS69898.1"/>
    <property type="molecule type" value="Genomic_DNA"/>
</dbReference>
<evidence type="ECO:0000256" key="5">
    <source>
        <dbReference type="ARBA" id="ARBA00023098"/>
    </source>
</evidence>
<dbReference type="GO" id="GO:0008610">
    <property type="term" value="P:lipid biosynthetic process"/>
    <property type="evidence" value="ECO:0007669"/>
    <property type="project" value="InterPro"/>
</dbReference>
<accession>A0A1N7L7T2</accession>
<dbReference type="GO" id="GO:0008168">
    <property type="term" value="F:methyltransferase activity"/>
    <property type="evidence" value="ECO:0007669"/>
    <property type="project" value="UniProtKB-KW"/>
</dbReference>
<evidence type="ECO:0000256" key="1">
    <source>
        <dbReference type="ARBA" id="ARBA00010815"/>
    </source>
</evidence>
<dbReference type="GO" id="GO:0032259">
    <property type="term" value="P:methylation"/>
    <property type="evidence" value="ECO:0007669"/>
    <property type="project" value="UniProtKB-KW"/>
</dbReference>
<gene>
    <name evidence="7" type="ORF">SAMN05421795_102664</name>
</gene>
<keyword evidence="4" id="KW-0949">S-adenosyl-L-methionine</keyword>
<evidence type="ECO:0000256" key="2">
    <source>
        <dbReference type="ARBA" id="ARBA00022603"/>
    </source>
</evidence>
<dbReference type="STRING" id="407234.SAMN05421795_102664"/>
<evidence type="ECO:0000256" key="4">
    <source>
        <dbReference type="ARBA" id="ARBA00022691"/>
    </source>
</evidence>
<dbReference type="Gene3D" id="3.40.50.150">
    <property type="entry name" value="Vaccinia Virus protein VP39"/>
    <property type="match status" value="1"/>
</dbReference>
<dbReference type="PIRSF" id="PIRSF003085">
    <property type="entry name" value="CMAS"/>
    <property type="match status" value="1"/>
</dbReference>
<evidence type="ECO:0000256" key="6">
    <source>
        <dbReference type="PIRSR" id="PIRSR003085-1"/>
    </source>
</evidence>
<dbReference type="Proteomes" id="UP000186098">
    <property type="component" value="Unassembled WGS sequence"/>
</dbReference>
<evidence type="ECO:0000313" key="7">
    <source>
        <dbReference type="EMBL" id="SIS69898.1"/>
    </source>
</evidence>
<dbReference type="AlphaFoldDB" id="A0A1N7L7T2"/>
<comment type="similarity">
    <text evidence="1">Belongs to the CFA/CMAS family.</text>
</comment>
<sequence>MLDMETRKALSDADTLPRYFPQVFRAAQKMSRGRLTFVLPDNGRFVAAGAAPGPEAELIVNDPDIFARLVREGDLGFCEAYMDGAWDSPDLMAFMLLVHSGNEELYDGFPGQGLVRAYERFRHWLRDNSRAQARRNIAHHYDLGNDFYALWLDETMSYSSARFTAPDQPLAEAQRAKYAALVDGLGVKPGDHVLEIGCGWGGFAEYAAAERGLRVTGITISRAQLDYAQARIQAAGLADRVDLRLQDYRDVQGRFDAIASIEMFEAVGEAYWPSYFDTLSRCLAPGARAGLQVITVDDARFESYRKNVDFIRKYIFPGGMLAAPGVLATRAGAAGLHTVETQHFGRDYARTLVHWHDNFRAAWPQIEALGFDARFRRMWNLYLASCFGAFESGHCDVIQTFLERR</sequence>
<dbReference type="SUPFAM" id="SSF53335">
    <property type="entry name" value="S-adenosyl-L-methionine-dependent methyltransferases"/>
    <property type="match status" value="1"/>
</dbReference>
<reference evidence="8" key="1">
    <citation type="submission" date="2017-01" db="EMBL/GenBank/DDBJ databases">
        <authorList>
            <person name="Varghese N."/>
            <person name="Submissions S."/>
        </authorList>
    </citation>
    <scope>NUCLEOTIDE SEQUENCE [LARGE SCALE GENOMIC DNA]</scope>
    <source>
        <strain evidence="8">DSM 18714</strain>
    </source>
</reference>
<keyword evidence="3" id="KW-0808">Transferase</keyword>
<keyword evidence="5" id="KW-0443">Lipid metabolism</keyword>
<evidence type="ECO:0000256" key="3">
    <source>
        <dbReference type="ARBA" id="ARBA00022679"/>
    </source>
</evidence>
<evidence type="ECO:0000313" key="8">
    <source>
        <dbReference type="Proteomes" id="UP000186098"/>
    </source>
</evidence>
<protein>
    <submittedName>
        <fullName evidence="7">Cyclopropane-fatty-acyl-phospholipid synthase</fullName>
    </submittedName>
</protein>
<keyword evidence="2" id="KW-0489">Methyltransferase</keyword>
<dbReference type="InterPro" id="IPR003333">
    <property type="entry name" value="CMAS"/>
</dbReference>
<dbReference type="InterPro" id="IPR029063">
    <property type="entry name" value="SAM-dependent_MTases_sf"/>
</dbReference>
<keyword evidence="8" id="KW-1185">Reference proteome</keyword>
<dbReference type="InterPro" id="IPR050723">
    <property type="entry name" value="CFA/CMAS"/>
</dbReference>
<dbReference type="CDD" id="cd02440">
    <property type="entry name" value="AdoMet_MTases"/>
    <property type="match status" value="1"/>
</dbReference>
<name>A0A1N7L7T2_9RHOB</name>
<dbReference type="Pfam" id="PF02353">
    <property type="entry name" value="CMAS"/>
    <property type="match status" value="1"/>
</dbReference>
<proteinExistence type="inferred from homology"/>
<organism evidence="7 8">
    <name type="scientific">Phaeovulum vinaykumarii</name>
    <dbReference type="NCBI Taxonomy" id="407234"/>
    <lineage>
        <taxon>Bacteria</taxon>
        <taxon>Pseudomonadati</taxon>
        <taxon>Pseudomonadota</taxon>
        <taxon>Alphaproteobacteria</taxon>
        <taxon>Rhodobacterales</taxon>
        <taxon>Paracoccaceae</taxon>
        <taxon>Phaeovulum</taxon>
    </lineage>
</organism>
<feature type="active site" evidence="6">
    <location>
        <position position="386"/>
    </location>
</feature>
<dbReference type="RefSeq" id="WP_083947635.1">
    <property type="nucleotide sequence ID" value="NZ_FTOM01000002.1"/>
</dbReference>
<dbReference type="PANTHER" id="PTHR43667:SF2">
    <property type="entry name" value="FATTY ACID C-METHYL TRANSFERASE"/>
    <property type="match status" value="1"/>
</dbReference>
<dbReference type="PANTHER" id="PTHR43667">
    <property type="entry name" value="CYCLOPROPANE-FATTY-ACYL-PHOSPHOLIPID SYNTHASE"/>
    <property type="match status" value="1"/>
</dbReference>